<feature type="region of interest" description="Disordered" evidence="1">
    <location>
        <begin position="356"/>
        <end position="410"/>
    </location>
</feature>
<reference evidence="3" key="2">
    <citation type="journal article" date="2021" name="PeerJ">
        <title>Extensive microbial diversity within the chicken gut microbiome revealed by metagenomics and culture.</title>
        <authorList>
            <person name="Gilroy R."/>
            <person name="Ravi A."/>
            <person name="Getino M."/>
            <person name="Pursley I."/>
            <person name="Horton D.L."/>
            <person name="Alikhan N.F."/>
            <person name="Baker D."/>
            <person name="Gharbi K."/>
            <person name="Hall N."/>
            <person name="Watson M."/>
            <person name="Adriaenssens E.M."/>
            <person name="Foster-Nyarko E."/>
            <person name="Jarju S."/>
            <person name="Secka A."/>
            <person name="Antonio M."/>
            <person name="Oren A."/>
            <person name="Chaudhuri R.R."/>
            <person name="La Ragione R."/>
            <person name="Hildebrand F."/>
            <person name="Pallen M.J."/>
        </authorList>
    </citation>
    <scope>NUCLEOTIDE SEQUENCE</scope>
    <source>
        <strain evidence="3">ChiBcec15-4380</strain>
    </source>
</reference>
<organism evidence="3 4">
    <name type="scientific">Candidatus Avoscillospira avicola</name>
    <dbReference type="NCBI Taxonomy" id="2840706"/>
    <lineage>
        <taxon>Bacteria</taxon>
        <taxon>Bacillati</taxon>
        <taxon>Bacillota</taxon>
        <taxon>Clostridia</taxon>
        <taxon>Eubacteriales</taxon>
        <taxon>Oscillospiraceae</taxon>
        <taxon>Oscillospiraceae incertae sedis</taxon>
        <taxon>Candidatus Avoscillospira</taxon>
    </lineage>
</organism>
<protein>
    <submittedName>
        <fullName evidence="3">Uncharacterized protein</fullName>
    </submittedName>
</protein>
<feature type="compositionally biased region" description="Polar residues" evidence="1">
    <location>
        <begin position="400"/>
        <end position="410"/>
    </location>
</feature>
<dbReference type="PROSITE" id="PS51257">
    <property type="entry name" value="PROKAR_LIPOPROTEIN"/>
    <property type="match status" value="1"/>
</dbReference>
<feature type="chain" id="PRO_5039016952" evidence="2">
    <location>
        <begin position="19"/>
        <end position="410"/>
    </location>
</feature>
<accession>A0A9D1ART0</accession>
<feature type="signal peptide" evidence="2">
    <location>
        <begin position="1"/>
        <end position="18"/>
    </location>
</feature>
<dbReference type="Proteomes" id="UP000824239">
    <property type="component" value="Unassembled WGS sequence"/>
</dbReference>
<evidence type="ECO:0000313" key="4">
    <source>
        <dbReference type="Proteomes" id="UP000824239"/>
    </source>
</evidence>
<comment type="caution">
    <text evidence="3">The sequence shown here is derived from an EMBL/GenBank/DDBJ whole genome shotgun (WGS) entry which is preliminary data.</text>
</comment>
<evidence type="ECO:0000256" key="1">
    <source>
        <dbReference type="SAM" id="MobiDB-lite"/>
    </source>
</evidence>
<dbReference type="EMBL" id="DVHE01000007">
    <property type="protein sequence ID" value="HIR49866.1"/>
    <property type="molecule type" value="Genomic_DNA"/>
</dbReference>
<keyword evidence="2" id="KW-0732">Signal</keyword>
<reference evidence="3" key="1">
    <citation type="submission" date="2020-10" db="EMBL/GenBank/DDBJ databases">
        <authorList>
            <person name="Gilroy R."/>
        </authorList>
    </citation>
    <scope>NUCLEOTIDE SEQUENCE</scope>
    <source>
        <strain evidence="3">ChiBcec15-4380</strain>
    </source>
</reference>
<feature type="compositionally biased region" description="Acidic residues" evidence="1">
    <location>
        <begin position="374"/>
        <end position="399"/>
    </location>
</feature>
<proteinExistence type="predicted"/>
<dbReference type="AlphaFoldDB" id="A0A9D1ART0"/>
<evidence type="ECO:0000256" key="2">
    <source>
        <dbReference type="SAM" id="SignalP"/>
    </source>
</evidence>
<name>A0A9D1ART0_9FIRM</name>
<evidence type="ECO:0000313" key="3">
    <source>
        <dbReference type="EMBL" id="HIR49866.1"/>
    </source>
</evidence>
<sequence>MRRWILTALICLTLSGCAARQSNDYLSITPHSGAEAQTASTDAVTAENYQELKNAILSFVREGQPNGTIHVTNYDGDVEAELSEAAYEVAKLEPLGAYAVDYMTHDCARIVSYYEIHINITFRRTAQEIAAIEAVATTEQLVTRLTKAVDNYESRLTVRMSSYQEQDIPAIVAEYCAQNPGTVVEQPTVTVSAYPESGSVRILEIDFGYTETAQALQEKAQAVEKSVAAAAEYIRYRETDRSKAELLFTYLMERFTYTAGGEDVTTPLYDALCSGVATPEGLSQAWQLISDQAGVTCYTVQGLRNGEAYTWNIVSADGYYRHLDLYRCMVETGTLALLTDQEMGAYYWNAEAYPACEPEPQEPEPQEPVVVPEPEPEPDPEPEPEPDPEPEPQEPEPESDNTPSQEDPTT</sequence>
<gene>
    <name evidence="3" type="ORF">IAA53_01030</name>
</gene>